<feature type="compositionally biased region" description="Basic residues" evidence="1">
    <location>
        <begin position="114"/>
        <end position="133"/>
    </location>
</feature>
<reference evidence="2" key="1">
    <citation type="submission" date="2020-02" db="EMBL/GenBank/DDBJ databases">
        <authorList>
            <person name="Meier V. D."/>
        </authorList>
    </citation>
    <scope>NUCLEOTIDE SEQUENCE</scope>
    <source>
        <strain evidence="2">AVDCRST_MAG05</strain>
    </source>
</reference>
<dbReference type="EMBL" id="CADCVM010000044">
    <property type="protein sequence ID" value="CAA9468702.1"/>
    <property type="molecule type" value="Genomic_DNA"/>
</dbReference>
<gene>
    <name evidence="2" type="ORF">AVDCRST_MAG05-337</name>
</gene>
<keyword evidence="2" id="KW-0378">Hydrolase</keyword>
<evidence type="ECO:0000256" key="1">
    <source>
        <dbReference type="SAM" id="MobiDB-lite"/>
    </source>
</evidence>
<feature type="compositionally biased region" description="Basic and acidic residues" evidence="1">
    <location>
        <begin position="54"/>
        <end position="65"/>
    </location>
</feature>
<feature type="non-terminal residue" evidence="2">
    <location>
        <position position="1"/>
    </location>
</feature>
<dbReference type="GO" id="GO:0016787">
    <property type="term" value="F:hydrolase activity"/>
    <property type="evidence" value="ECO:0007669"/>
    <property type="project" value="UniProtKB-KW"/>
</dbReference>
<evidence type="ECO:0000313" key="2">
    <source>
        <dbReference type="EMBL" id="CAA9468702.1"/>
    </source>
</evidence>
<feature type="compositionally biased region" description="Gly residues" evidence="1">
    <location>
        <begin position="152"/>
        <end position="167"/>
    </location>
</feature>
<feature type="compositionally biased region" description="Low complexity" evidence="1">
    <location>
        <begin position="89"/>
        <end position="104"/>
    </location>
</feature>
<accession>A0A6J4RH54</accession>
<protein>
    <submittedName>
        <fullName evidence="2">Membrane-bound metal-dependent hydrolase YdjM, induced during SOS response</fullName>
    </submittedName>
</protein>
<feature type="compositionally biased region" description="Gly residues" evidence="1">
    <location>
        <begin position="14"/>
        <end position="24"/>
    </location>
</feature>
<feature type="compositionally biased region" description="Low complexity" evidence="1">
    <location>
        <begin position="134"/>
        <end position="147"/>
    </location>
</feature>
<organism evidence="2">
    <name type="scientific">uncultured Rubrobacteraceae bacterium</name>
    <dbReference type="NCBI Taxonomy" id="349277"/>
    <lineage>
        <taxon>Bacteria</taxon>
        <taxon>Bacillati</taxon>
        <taxon>Actinomycetota</taxon>
        <taxon>Rubrobacteria</taxon>
        <taxon>Rubrobacterales</taxon>
        <taxon>Rubrobacteraceae</taxon>
        <taxon>environmental samples</taxon>
    </lineage>
</organism>
<feature type="non-terminal residue" evidence="2">
    <location>
        <position position="187"/>
    </location>
</feature>
<sequence>ERDHTRGFRRRGAGGRGPPDGGRPAGLPLPRGRRGGLAAGRGQPAQHFGQRPEPLQEPRPERPEPAVELGPADGLVRARADGRAPDAYALHPRGPALRPARLPLSGGLPEPLARPRRGLRFPRLRRRAQHPRRAAALAGGPAVPAAARGHKVGWGGGGGGSFGGADGGALRHPAAQPLATRPPRPPL</sequence>
<proteinExistence type="predicted"/>
<feature type="region of interest" description="Disordered" evidence="1">
    <location>
        <begin position="1"/>
        <end position="187"/>
    </location>
</feature>
<dbReference type="AlphaFoldDB" id="A0A6J4RH54"/>
<name>A0A6J4RH54_9ACTN</name>